<sequence length="245" mass="27140">MADKNIDQDETQIYGPYASKKIRTRLVGLVPAFDSTLNYVADRLDDTTNAVKAAVDAARDKDAERRKGTQNKRPLLKEARRLLGQFSKHLSAHDASIVDRKVFFVRDGTATGVGNAAHDVLLAVTHITTKLAGPQLTVRDAAHWYGRFDSMMKTLTPVVAHADDALVDRQSLTPEVEAARQAWLNRYLAARSIVEGVLRELGRLDQLSLFFYDLRVPAGTKLTEPPPDEPLAPLAPEDDDQDDEP</sequence>
<feature type="region of interest" description="Disordered" evidence="1">
    <location>
        <begin position="220"/>
        <end position="245"/>
    </location>
</feature>
<keyword evidence="3" id="KW-1185">Reference proteome</keyword>
<name>A0A6N7PPH6_9BACT</name>
<proteinExistence type="predicted"/>
<dbReference type="Proteomes" id="UP000440224">
    <property type="component" value="Unassembled WGS sequence"/>
</dbReference>
<reference evidence="2 3" key="1">
    <citation type="submission" date="2019-10" db="EMBL/GenBank/DDBJ databases">
        <title>A soil myxobacterium in the family Polyangiaceae.</title>
        <authorList>
            <person name="Li Y."/>
            <person name="Wang J."/>
        </authorList>
    </citation>
    <scope>NUCLEOTIDE SEQUENCE [LARGE SCALE GENOMIC DNA]</scope>
    <source>
        <strain evidence="2 3">DSM 14734</strain>
    </source>
</reference>
<feature type="compositionally biased region" description="Acidic residues" evidence="1">
    <location>
        <begin position="236"/>
        <end position="245"/>
    </location>
</feature>
<evidence type="ECO:0000313" key="2">
    <source>
        <dbReference type="EMBL" id="MRG94092.1"/>
    </source>
</evidence>
<dbReference type="RefSeq" id="WP_153820920.1">
    <property type="nucleotide sequence ID" value="NZ_WJIE01000005.1"/>
</dbReference>
<organism evidence="2 3">
    <name type="scientific">Polyangium spumosum</name>
    <dbReference type="NCBI Taxonomy" id="889282"/>
    <lineage>
        <taxon>Bacteria</taxon>
        <taxon>Pseudomonadati</taxon>
        <taxon>Myxococcota</taxon>
        <taxon>Polyangia</taxon>
        <taxon>Polyangiales</taxon>
        <taxon>Polyangiaceae</taxon>
        <taxon>Polyangium</taxon>
    </lineage>
</organism>
<dbReference type="AlphaFoldDB" id="A0A6N7PPH6"/>
<protein>
    <submittedName>
        <fullName evidence="2">Uncharacterized protein</fullName>
    </submittedName>
</protein>
<gene>
    <name evidence="2" type="ORF">GF068_19520</name>
</gene>
<evidence type="ECO:0000256" key="1">
    <source>
        <dbReference type="SAM" id="MobiDB-lite"/>
    </source>
</evidence>
<dbReference type="EMBL" id="WJIE01000005">
    <property type="protein sequence ID" value="MRG94092.1"/>
    <property type="molecule type" value="Genomic_DNA"/>
</dbReference>
<accession>A0A6N7PPH6</accession>
<dbReference type="OrthoDB" id="9832295at2"/>
<comment type="caution">
    <text evidence="2">The sequence shown here is derived from an EMBL/GenBank/DDBJ whole genome shotgun (WGS) entry which is preliminary data.</text>
</comment>
<evidence type="ECO:0000313" key="3">
    <source>
        <dbReference type="Proteomes" id="UP000440224"/>
    </source>
</evidence>